<dbReference type="InterPro" id="IPR003593">
    <property type="entry name" value="AAA+_ATPase"/>
</dbReference>
<name>A0ABW9QVG3_9ACTN</name>
<evidence type="ECO:0000256" key="1">
    <source>
        <dbReference type="ARBA" id="ARBA00004202"/>
    </source>
</evidence>
<evidence type="ECO:0000256" key="10">
    <source>
        <dbReference type="ARBA" id="ARBA00024721"/>
    </source>
</evidence>
<accession>A0ABW9QVG3</accession>
<dbReference type="Gene3D" id="3.40.50.300">
    <property type="entry name" value="P-loop containing nucleotide triphosphate hydrolases"/>
    <property type="match status" value="1"/>
</dbReference>
<dbReference type="InterPro" id="IPR015854">
    <property type="entry name" value="ABC_transpr_LolD-like"/>
</dbReference>
<dbReference type="InterPro" id="IPR003439">
    <property type="entry name" value="ABC_transporter-like_ATP-bd"/>
</dbReference>
<comment type="subcellular location">
    <subcellularLocation>
        <location evidence="1">Cell membrane</location>
        <topology evidence="1">Peripheral membrane protein</topology>
    </subcellularLocation>
</comment>
<feature type="region of interest" description="Disordered" evidence="11">
    <location>
        <begin position="228"/>
        <end position="247"/>
    </location>
</feature>
<keyword evidence="14" id="KW-1185">Reference proteome</keyword>
<dbReference type="PROSITE" id="PS00211">
    <property type="entry name" value="ABC_TRANSPORTER_1"/>
    <property type="match status" value="1"/>
</dbReference>
<evidence type="ECO:0000313" key="14">
    <source>
        <dbReference type="Proteomes" id="UP000437736"/>
    </source>
</evidence>
<dbReference type="SUPFAM" id="SSF52540">
    <property type="entry name" value="P-loop containing nucleoside triphosphate hydrolases"/>
    <property type="match status" value="1"/>
</dbReference>
<organism evidence="13 14">
    <name type="scientific">Acidiferrimicrobium australe</name>
    <dbReference type="NCBI Taxonomy" id="2664430"/>
    <lineage>
        <taxon>Bacteria</taxon>
        <taxon>Bacillati</taxon>
        <taxon>Actinomycetota</taxon>
        <taxon>Acidimicrobiia</taxon>
        <taxon>Acidimicrobiales</taxon>
        <taxon>Acidimicrobiaceae</taxon>
        <taxon>Acidiferrimicrobium</taxon>
    </lineage>
</organism>
<dbReference type="Pfam" id="PF00005">
    <property type="entry name" value="ABC_tran"/>
    <property type="match status" value="1"/>
</dbReference>
<evidence type="ECO:0000256" key="6">
    <source>
        <dbReference type="ARBA" id="ARBA00022840"/>
    </source>
</evidence>
<evidence type="ECO:0000256" key="4">
    <source>
        <dbReference type="ARBA" id="ARBA00022475"/>
    </source>
</evidence>
<comment type="similarity">
    <text evidence="8">Belongs to the ABC transporter superfamily. HrtA family.</text>
</comment>
<keyword evidence="3" id="KW-0813">Transport</keyword>
<keyword evidence="6 13" id="KW-0067">ATP-binding</keyword>
<comment type="function">
    <text evidence="10">Part of the ABC transporter complex hrt involved in hemin import. Responsible for energy coupling to the transport system.</text>
</comment>
<dbReference type="InterPro" id="IPR017911">
    <property type="entry name" value="MacB-like_ATP-bd"/>
</dbReference>
<evidence type="ECO:0000256" key="8">
    <source>
        <dbReference type="ARBA" id="ARBA00024359"/>
    </source>
</evidence>
<dbReference type="PANTHER" id="PTHR24220:SF666">
    <property type="entry name" value="HEMIN IMPORT ATP-BINDING PROTEIN HRTA-RELATED"/>
    <property type="match status" value="1"/>
</dbReference>
<evidence type="ECO:0000259" key="12">
    <source>
        <dbReference type="PROSITE" id="PS50893"/>
    </source>
</evidence>
<evidence type="ECO:0000256" key="3">
    <source>
        <dbReference type="ARBA" id="ARBA00022448"/>
    </source>
</evidence>
<evidence type="ECO:0000256" key="9">
    <source>
        <dbReference type="ARBA" id="ARBA00024432"/>
    </source>
</evidence>
<reference evidence="13 14" key="1">
    <citation type="submission" date="2019-11" db="EMBL/GenBank/DDBJ databases">
        <title>Acidiferrimicrobium australis gen. nov., sp. nov., an acidophilic and obligately heterotrophic, member of the Actinobacteria that catalyses dissimilatory oxido- reduction of iron isolated from metal-rich acidic water in Chile.</title>
        <authorList>
            <person name="Gonzalez D."/>
            <person name="Huber K."/>
            <person name="Hedrich S."/>
            <person name="Rojas-Villalobos C."/>
            <person name="Quatrini R."/>
            <person name="Dinamarca M.A."/>
            <person name="Schwarz A."/>
            <person name="Canales C."/>
            <person name="Nancucheo I."/>
        </authorList>
    </citation>
    <scope>NUCLEOTIDE SEQUENCE [LARGE SCALE GENOMIC DNA]</scope>
    <source>
        <strain evidence="13 14">USS-CCA1</strain>
    </source>
</reference>
<comment type="subunit">
    <text evidence="2">The complex is composed of two ATP-binding proteins (HrtA), two transmembrane proteins (HrtB) and a solute-binding protein.</text>
</comment>
<evidence type="ECO:0000256" key="11">
    <source>
        <dbReference type="SAM" id="MobiDB-lite"/>
    </source>
</evidence>
<dbReference type="PROSITE" id="PS50893">
    <property type="entry name" value="ABC_TRANSPORTER_2"/>
    <property type="match status" value="1"/>
</dbReference>
<keyword evidence="5" id="KW-0547">Nucleotide-binding</keyword>
<comment type="caution">
    <text evidence="13">The sequence shown here is derived from an EMBL/GenBank/DDBJ whole genome shotgun (WGS) entry which is preliminary data.</text>
</comment>
<protein>
    <recommendedName>
        <fullName evidence="9">Putative hemin import ATP-binding protein HrtA</fullName>
    </recommendedName>
</protein>
<sequence>MPAVHAHDLSKSYGSGHTRVDALKHATFSLGDGEFLALVGPSGSGKTTLLTIVGALLEPTSGEVIIGDRDITRLSGRERTAFRARQIGFVFQSFNLVPFLTARENLTVMSSIARLERAEVNRRADRLLQELDIDARRDNLPEQLSGGERQRVAIGRALVTDPALILVDEPTASLDTTLGSQVVRLLGEEIKKRGKSGIMVTHDSRMADFTDRTITILDGVLTDGEARAGARARRRASGEVAPQSGRS</sequence>
<evidence type="ECO:0000256" key="2">
    <source>
        <dbReference type="ARBA" id="ARBA00011131"/>
    </source>
</evidence>
<evidence type="ECO:0000256" key="7">
    <source>
        <dbReference type="ARBA" id="ARBA00023136"/>
    </source>
</evidence>
<proteinExistence type="inferred from homology"/>
<dbReference type="InterPro" id="IPR017871">
    <property type="entry name" value="ABC_transporter-like_CS"/>
</dbReference>
<gene>
    <name evidence="13" type="ORF">GHK86_14160</name>
</gene>
<dbReference type="PANTHER" id="PTHR24220">
    <property type="entry name" value="IMPORT ATP-BINDING PROTEIN"/>
    <property type="match status" value="1"/>
</dbReference>
<keyword evidence="7" id="KW-0472">Membrane</keyword>
<evidence type="ECO:0000313" key="13">
    <source>
        <dbReference type="EMBL" id="MST33857.1"/>
    </source>
</evidence>
<dbReference type="CDD" id="cd03255">
    <property type="entry name" value="ABC_MJ0796_LolCDE_FtsE"/>
    <property type="match status" value="1"/>
</dbReference>
<dbReference type="InterPro" id="IPR027417">
    <property type="entry name" value="P-loop_NTPase"/>
</dbReference>
<dbReference type="Proteomes" id="UP000437736">
    <property type="component" value="Unassembled WGS sequence"/>
</dbReference>
<dbReference type="SMART" id="SM00382">
    <property type="entry name" value="AAA"/>
    <property type="match status" value="1"/>
</dbReference>
<dbReference type="EMBL" id="WJHE01000750">
    <property type="protein sequence ID" value="MST33857.1"/>
    <property type="molecule type" value="Genomic_DNA"/>
</dbReference>
<feature type="domain" description="ABC transporter" evidence="12">
    <location>
        <begin position="4"/>
        <end position="243"/>
    </location>
</feature>
<keyword evidence="4" id="KW-1003">Cell membrane</keyword>
<evidence type="ECO:0000256" key="5">
    <source>
        <dbReference type="ARBA" id="ARBA00022741"/>
    </source>
</evidence>
<dbReference type="GO" id="GO:0005524">
    <property type="term" value="F:ATP binding"/>
    <property type="evidence" value="ECO:0007669"/>
    <property type="project" value="UniProtKB-KW"/>
</dbReference>